<dbReference type="InterPro" id="IPR050585">
    <property type="entry name" value="Xaa-Pro_dipeptidyl-ppase/CocE"/>
</dbReference>
<dbReference type="Gene3D" id="1.10.3020.10">
    <property type="entry name" value="alpha-amino acid ester hydrolase ( Helical cap domain)"/>
    <property type="match status" value="1"/>
</dbReference>
<feature type="region of interest" description="Disordered" evidence="2">
    <location>
        <begin position="540"/>
        <end position="562"/>
    </location>
</feature>
<dbReference type="PANTHER" id="PTHR43056">
    <property type="entry name" value="PEPTIDASE S9 PROLYL OLIGOPEPTIDASE"/>
    <property type="match status" value="1"/>
</dbReference>
<feature type="compositionally biased region" description="Polar residues" evidence="2">
    <location>
        <begin position="540"/>
        <end position="549"/>
    </location>
</feature>
<keyword evidence="1" id="KW-0378">Hydrolase</keyword>
<dbReference type="SMART" id="SM00939">
    <property type="entry name" value="PepX_C"/>
    <property type="match status" value="1"/>
</dbReference>
<dbReference type="InterPro" id="IPR005674">
    <property type="entry name" value="CocE/Ser_esterase"/>
</dbReference>
<accession>A0A2T6C7N9</accession>
<dbReference type="Pfam" id="PF08530">
    <property type="entry name" value="PepX_C"/>
    <property type="match status" value="1"/>
</dbReference>
<organism evidence="4 5">
    <name type="scientific">Melghirimyces profundicolus</name>
    <dbReference type="NCBI Taxonomy" id="1242148"/>
    <lineage>
        <taxon>Bacteria</taxon>
        <taxon>Bacillati</taxon>
        <taxon>Bacillota</taxon>
        <taxon>Bacilli</taxon>
        <taxon>Bacillales</taxon>
        <taxon>Thermoactinomycetaceae</taxon>
        <taxon>Melghirimyces</taxon>
    </lineage>
</organism>
<protein>
    <recommendedName>
        <fullName evidence="3">Xaa-Pro dipeptidyl-peptidase C-terminal domain-containing protein</fullName>
    </recommendedName>
</protein>
<gene>
    <name evidence="4" type="ORF">C8P63_10369</name>
</gene>
<comment type="caution">
    <text evidence="4">The sequence shown here is derived from an EMBL/GenBank/DDBJ whole genome shotgun (WGS) entry which is preliminary data.</text>
</comment>
<evidence type="ECO:0000259" key="3">
    <source>
        <dbReference type="SMART" id="SM00939"/>
    </source>
</evidence>
<dbReference type="InterPro" id="IPR029058">
    <property type="entry name" value="AB_hydrolase_fold"/>
</dbReference>
<dbReference type="Gene3D" id="3.40.50.1820">
    <property type="entry name" value="alpha/beta hydrolase"/>
    <property type="match status" value="1"/>
</dbReference>
<dbReference type="GO" id="GO:0008239">
    <property type="term" value="F:dipeptidyl-peptidase activity"/>
    <property type="evidence" value="ECO:0007669"/>
    <property type="project" value="InterPro"/>
</dbReference>
<dbReference type="AlphaFoldDB" id="A0A2T6C7N9"/>
<evidence type="ECO:0000313" key="5">
    <source>
        <dbReference type="Proteomes" id="UP000244240"/>
    </source>
</evidence>
<reference evidence="4 5" key="1">
    <citation type="submission" date="2018-04" db="EMBL/GenBank/DDBJ databases">
        <title>Genomic Encyclopedia of Archaeal and Bacterial Type Strains, Phase II (KMG-II): from individual species to whole genera.</title>
        <authorList>
            <person name="Goeker M."/>
        </authorList>
    </citation>
    <scope>NUCLEOTIDE SEQUENCE [LARGE SCALE GENOMIC DNA]</scope>
    <source>
        <strain evidence="4 5">DSM 45787</strain>
    </source>
</reference>
<evidence type="ECO:0000256" key="1">
    <source>
        <dbReference type="ARBA" id="ARBA00022801"/>
    </source>
</evidence>
<dbReference type="PANTHER" id="PTHR43056:SF10">
    <property type="entry name" value="COCE_NOND FAMILY, PUTATIVE (AFU_ORTHOLOGUE AFUA_7G00600)-RELATED"/>
    <property type="match status" value="1"/>
</dbReference>
<sequence>MNAIDPSEMPYDVKVIEHTWIPMRDGCRLAARIWIPEGAEEDPVPAVLEYIPYRKRDIKRLRDTEMHAYFAGHGYASVRVDIRGSGDSEGVLSDEYLPQELDDGEDILQWLEEQPWCNGRVGIIGISWGGFNGLQIAARQPRQLQAVVTVCSTDDRYADDIHYMGGCLLNNNLSWASTMFAFNSLPPDPEIVGDRWKEMWMDRLENSGLWLEKWMKKPHRNEYWKHGSICENYGDVQCPVMAVSGWADGYSNSVFRLMEHLNVPKKGLVGPWSHKYPHDGVPGPAIGFLQEVLRWWDHWLKDQDTGMMKEPMIHSWMQDSFEPKTKYDKIPGRWIGEEQWPPPKIESVRYPLAPGKILMDDSTPDSASESLTIQSPLNVGLFAGKWYSSGDAPDLPYDQRLEDGGSLVFESEALVQKLEIHGSPAVELELSADKPVAMIAVRLSDISPDQKATRVTYGLLNLCHRHSHEHPEPLTPGKKERVKIHMNEIAHSFQPGHRFRISVSTVYWPLAWPSPEPVTLTIDPYHSQAILPVRPSNQEVDSRLTSFPSPESAKVEPPVQKSSSEQNWLITHDLGKESTTLKVIQDGGELYFADINLNVVSKTEEWYTYEENRYDSLRGEVHSVRGLSREGWSVRTVTRTVLTCDQENFYVHATLDAYEKDRRVFSKTWDETIKRQLL</sequence>
<dbReference type="RefSeq" id="WP_211308233.1">
    <property type="nucleotide sequence ID" value="NZ_QBKR01000003.1"/>
</dbReference>
<keyword evidence="5" id="KW-1185">Reference proteome</keyword>
<dbReference type="InterPro" id="IPR013736">
    <property type="entry name" value="Xaa-Pro_dipept_C"/>
</dbReference>
<dbReference type="Pfam" id="PF02129">
    <property type="entry name" value="Peptidase_S15"/>
    <property type="match status" value="1"/>
</dbReference>
<dbReference type="InterPro" id="IPR008979">
    <property type="entry name" value="Galactose-bd-like_sf"/>
</dbReference>
<dbReference type="Proteomes" id="UP000244240">
    <property type="component" value="Unassembled WGS sequence"/>
</dbReference>
<dbReference type="SUPFAM" id="SSF49785">
    <property type="entry name" value="Galactose-binding domain-like"/>
    <property type="match status" value="1"/>
</dbReference>
<name>A0A2T6C7N9_9BACL</name>
<dbReference type="Gene3D" id="2.60.120.260">
    <property type="entry name" value="Galactose-binding domain-like"/>
    <property type="match status" value="1"/>
</dbReference>
<dbReference type="SUPFAM" id="SSF53474">
    <property type="entry name" value="alpha/beta-Hydrolases"/>
    <property type="match status" value="1"/>
</dbReference>
<evidence type="ECO:0000313" key="4">
    <source>
        <dbReference type="EMBL" id="PTX64286.1"/>
    </source>
</evidence>
<dbReference type="InterPro" id="IPR000383">
    <property type="entry name" value="Xaa-Pro-like_dom"/>
</dbReference>
<dbReference type="NCBIfam" id="TIGR00976">
    <property type="entry name" value="CocE_NonD"/>
    <property type="match status" value="1"/>
</dbReference>
<proteinExistence type="predicted"/>
<dbReference type="EMBL" id="QBKR01000003">
    <property type="protein sequence ID" value="PTX64286.1"/>
    <property type="molecule type" value="Genomic_DNA"/>
</dbReference>
<evidence type="ECO:0000256" key="2">
    <source>
        <dbReference type="SAM" id="MobiDB-lite"/>
    </source>
</evidence>
<feature type="domain" description="Xaa-Pro dipeptidyl-peptidase C-terminal" evidence="3">
    <location>
        <begin position="293"/>
        <end position="545"/>
    </location>
</feature>